<dbReference type="EC" id="5.1.3.15" evidence="3 5"/>
<accession>A0A022QWC7</accession>
<evidence type="ECO:0000256" key="5">
    <source>
        <dbReference type="PIRNR" id="PIRNR016020"/>
    </source>
</evidence>
<name>A0A022QWC7_ERYGU</name>
<protein>
    <recommendedName>
        <fullName evidence="3 5">glucose-6-phosphate 1-epimerase</fullName>
        <ecNumber evidence="3 5">5.1.3.15</ecNumber>
    </recommendedName>
</protein>
<dbReference type="InterPro" id="IPR008183">
    <property type="entry name" value="Aldose_1/G6P_1-epimerase"/>
</dbReference>
<dbReference type="SUPFAM" id="SSF74650">
    <property type="entry name" value="Galactose mutarotase-like"/>
    <property type="match status" value="1"/>
</dbReference>
<dbReference type="InterPro" id="IPR025532">
    <property type="entry name" value="G6P_1-epimerase"/>
</dbReference>
<comment type="catalytic activity">
    <reaction evidence="1">
        <text>alpha-D-glucose 6-phosphate = beta-D-glucose 6-phosphate</text>
        <dbReference type="Rhea" id="RHEA:16249"/>
        <dbReference type="ChEBI" id="CHEBI:58225"/>
        <dbReference type="ChEBI" id="CHEBI:58247"/>
        <dbReference type="EC" id="5.1.3.15"/>
    </reaction>
</comment>
<keyword evidence="7" id="KW-1185">Reference proteome</keyword>
<comment type="similarity">
    <text evidence="2 5">Belongs to the glucose-6-phosphate 1-epimerase family.</text>
</comment>
<dbReference type="GO" id="GO:0030246">
    <property type="term" value="F:carbohydrate binding"/>
    <property type="evidence" value="ECO:0007669"/>
    <property type="project" value="UniProtKB-UniRule"/>
</dbReference>
<dbReference type="GO" id="GO:0047938">
    <property type="term" value="F:glucose-6-phosphate 1-epimerase activity"/>
    <property type="evidence" value="ECO:0000318"/>
    <property type="project" value="GO_Central"/>
</dbReference>
<evidence type="ECO:0000256" key="1">
    <source>
        <dbReference type="ARBA" id="ARBA00001096"/>
    </source>
</evidence>
<evidence type="ECO:0000313" key="6">
    <source>
        <dbReference type="EMBL" id="EYU32937.1"/>
    </source>
</evidence>
<dbReference type="Gene3D" id="2.70.98.10">
    <property type="match status" value="1"/>
</dbReference>
<gene>
    <name evidence="6" type="ORF">MIMGU_mgv1a011945mg</name>
</gene>
<dbReference type="InterPro" id="IPR014718">
    <property type="entry name" value="GH-type_carb-bd"/>
</dbReference>
<dbReference type="GO" id="GO:0005975">
    <property type="term" value="P:carbohydrate metabolic process"/>
    <property type="evidence" value="ECO:0007669"/>
    <property type="project" value="InterPro"/>
</dbReference>
<evidence type="ECO:0000313" key="7">
    <source>
        <dbReference type="Proteomes" id="UP000030748"/>
    </source>
</evidence>
<evidence type="ECO:0000256" key="2">
    <source>
        <dbReference type="ARBA" id="ARBA00005866"/>
    </source>
</evidence>
<dbReference type="PANTHER" id="PTHR11122:SF13">
    <property type="entry name" value="GLUCOSE-6-PHOSPHATE 1-EPIMERASE"/>
    <property type="match status" value="1"/>
</dbReference>
<dbReference type="InterPro" id="IPR011013">
    <property type="entry name" value="Gal_mutarotase_sf_dom"/>
</dbReference>
<evidence type="ECO:0000256" key="3">
    <source>
        <dbReference type="ARBA" id="ARBA00012083"/>
    </source>
</evidence>
<dbReference type="EMBL" id="KI630818">
    <property type="protein sequence ID" value="EYU32937.1"/>
    <property type="molecule type" value="Genomic_DNA"/>
</dbReference>
<organism evidence="6 7">
    <name type="scientific">Erythranthe guttata</name>
    <name type="common">Yellow monkey flower</name>
    <name type="synonym">Mimulus guttatus</name>
    <dbReference type="NCBI Taxonomy" id="4155"/>
    <lineage>
        <taxon>Eukaryota</taxon>
        <taxon>Viridiplantae</taxon>
        <taxon>Streptophyta</taxon>
        <taxon>Embryophyta</taxon>
        <taxon>Tracheophyta</taxon>
        <taxon>Spermatophyta</taxon>
        <taxon>Magnoliopsida</taxon>
        <taxon>eudicotyledons</taxon>
        <taxon>Gunneridae</taxon>
        <taxon>Pentapetalae</taxon>
        <taxon>asterids</taxon>
        <taxon>lamiids</taxon>
        <taxon>Lamiales</taxon>
        <taxon>Phrymaceae</taxon>
        <taxon>Erythranthe</taxon>
    </lineage>
</organism>
<sequence length="266" mass="30220">MASTGQVVSWKNRKGEEMLFVSEKSVIKKDEPILGGIPVCFPRFINNGNIENTFPSGLILDRSVPQSDYKPILAFILGSSNRDSLNWPHKFEFRIKYHLLEENGTLEMESRIENTDDKPFTFQFCYQNYLAASNIDNIQIGGLDKLEYLDYQNNKNRLTEQNDKIAFRSEVDRVYVDVPAGGNNRVINVVDHAERRIYTIERSGTSLPDIVVWNPWIEKAKTIGDMGDEEYKNMVCVGPAAVVDPVTLNPGEAWIGKQSVSIHEMV</sequence>
<reference evidence="6 7" key="1">
    <citation type="journal article" date="2013" name="Proc. Natl. Acad. Sci. U.S.A.">
        <title>Fine-scale variation in meiotic recombination in Mimulus inferred from population shotgun sequencing.</title>
        <authorList>
            <person name="Hellsten U."/>
            <person name="Wright K.M."/>
            <person name="Jenkins J."/>
            <person name="Shu S."/>
            <person name="Yuan Y."/>
            <person name="Wessler S.R."/>
            <person name="Schmutz J."/>
            <person name="Willis J.H."/>
            <person name="Rokhsar D.S."/>
        </authorList>
    </citation>
    <scope>NUCLEOTIDE SEQUENCE [LARGE SCALE GENOMIC DNA]</scope>
    <source>
        <strain evidence="7">cv. DUN x IM62</strain>
    </source>
</reference>
<dbReference type="AlphaFoldDB" id="A0A022QWC7"/>
<evidence type="ECO:0000256" key="4">
    <source>
        <dbReference type="ARBA" id="ARBA00023235"/>
    </source>
</evidence>
<dbReference type="Proteomes" id="UP000030748">
    <property type="component" value="Unassembled WGS sequence"/>
</dbReference>
<dbReference type="GO" id="GO:0005737">
    <property type="term" value="C:cytoplasm"/>
    <property type="evidence" value="ECO:0000318"/>
    <property type="project" value="GO_Central"/>
</dbReference>
<dbReference type="PIRSF" id="PIRSF016020">
    <property type="entry name" value="PHexose_mutarotase"/>
    <property type="match status" value="1"/>
</dbReference>
<proteinExistence type="inferred from homology"/>
<dbReference type="PANTHER" id="PTHR11122">
    <property type="entry name" value="APOSPORY-ASSOCIATED PROTEIN C-RELATED"/>
    <property type="match status" value="1"/>
</dbReference>
<dbReference type="eggNOG" id="KOG1594">
    <property type="taxonomic scope" value="Eukaryota"/>
</dbReference>
<keyword evidence="4 5" id="KW-0413">Isomerase</keyword>
<dbReference type="STRING" id="4155.A0A022QWC7"/>
<dbReference type="Pfam" id="PF01263">
    <property type="entry name" value="Aldose_epim"/>
    <property type="match status" value="1"/>
</dbReference>